<keyword evidence="2" id="KW-0812">Transmembrane</keyword>
<feature type="region of interest" description="Disordered" evidence="1">
    <location>
        <begin position="53"/>
        <end position="80"/>
    </location>
</feature>
<evidence type="ECO:0000313" key="3">
    <source>
        <dbReference type="EMBL" id="MBA2935557.1"/>
    </source>
</evidence>
<evidence type="ECO:0000313" key="4">
    <source>
        <dbReference type="Proteomes" id="UP000570166"/>
    </source>
</evidence>
<gene>
    <name evidence="3" type="ORF">HZF05_15835</name>
</gene>
<dbReference type="AlphaFoldDB" id="A0A838L959"/>
<sequence>MSQDYEDWQVDDRPALKGLAIFVALLLTLVVGAGFLYNRYYAARTRADPVRFPQPELETIDSAPNDRRPVPSPQPPAGVNRAMAATAAQGDALWNE</sequence>
<keyword evidence="4" id="KW-1185">Reference proteome</keyword>
<accession>A0A838L959</accession>
<proteinExistence type="predicted"/>
<comment type="caution">
    <text evidence="3">The sequence shown here is derived from an EMBL/GenBank/DDBJ whole genome shotgun (WGS) entry which is preliminary data.</text>
</comment>
<dbReference type="RefSeq" id="WP_160362778.1">
    <property type="nucleotide sequence ID" value="NZ_JACEIB010000026.1"/>
</dbReference>
<dbReference type="Proteomes" id="UP000570166">
    <property type="component" value="Unassembled WGS sequence"/>
</dbReference>
<feature type="transmembrane region" description="Helical" evidence="2">
    <location>
        <begin position="15"/>
        <end position="37"/>
    </location>
</feature>
<keyword evidence="2" id="KW-1133">Transmembrane helix</keyword>
<protein>
    <submittedName>
        <fullName evidence="3">Uncharacterized protein</fullName>
    </submittedName>
</protein>
<evidence type="ECO:0000256" key="1">
    <source>
        <dbReference type="SAM" id="MobiDB-lite"/>
    </source>
</evidence>
<keyword evidence="2" id="KW-0472">Membrane</keyword>
<dbReference type="EMBL" id="JACEIB010000026">
    <property type="protein sequence ID" value="MBA2935557.1"/>
    <property type="molecule type" value="Genomic_DNA"/>
</dbReference>
<evidence type="ECO:0000256" key="2">
    <source>
        <dbReference type="SAM" id="Phobius"/>
    </source>
</evidence>
<organism evidence="3 4">
    <name type="scientific">Sphingomonas chungangi</name>
    <dbReference type="NCBI Taxonomy" id="2683589"/>
    <lineage>
        <taxon>Bacteria</taxon>
        <taxon>Pseudomonadati</taxon>
        <taxon>Pseudomonadota</taxon>
        <taxon>Alphaproteobacteria</taxon>
        <taxon>Sphingomonadales</taxon>
        <taxon>Sphingomonadaceae</taxon>
        <taxon>Sphingomonas</taxon>
    </lineage>
</organism>
<reference evidence="3 4" key="1">
    <citation type="submission" date="2020-07" db="EMBL/GenBank/DDBJ databases">
        <authorList>
            <person name="Sun Q."/>
        </authorList>
    </citation>
    <scope>NUCLEOTIDE SEQUENCE [LARGE SCALE GENOMIC DNA]</scope>
    <source>
        <strain evidence="3 4">CGMCC 1.13654</strain>
    </source>
</reference>
<name>A0A838L959_9SPHN</name>